<evidence type="ECO:0000313" key="2">
    <source>
        <dbReference type="Proteomes" id="UP001501337"/>
    </source>
</evidence>
<gene>
    <name evidence="1" type="ORF">GCM10022278_19540</name>
</gene>
<evidence type="ECO:0008006" key="3">
    <source>
        <dbReference type="Google" id="ProtNLM"/>
    </source>
</evidence>
<sequence>MNTSAVVAAPIGALAFCSVDDDTHSSTPEERCAYTFSANGSLVESGAEARLNDGRLAVRSKRGNGSTPLQRVQSDVSDTIFFTGGDPAGSPVEMRMQVYTSLTGELAEMDAFLSMNIESTDGSSVGGFAAGVVARLDGEHVLIPIAAEWAPGWTVLDGGIEQISVTPDGMLTEVAMYFDWQPEFKPLHFAAGLSLWDFSGEGQVLAESYNSGIELIVPEGVTLVTSSGQFLIGQVVPEVPAPATFLLGVAGLLGMLYRKYGPA</sequence>
<dbReference type="Proteomes" id="UP001501337">
    <property type="component" value="Unassembled WGS sequence"/>
</dbReference>
<accession>A0ABP7P8P7</accession>
<name>A0ABP7P8P7_9GAMM</name>
<keyword evidence="2" id="KW-1185">Reference proteome</keyword>
<evidence type="ECO:0000313" key="1">
    <source>
        <dbReference type="EMBL" id="GAA3961602.1"/>
    </source>
</evidence>
<dbReference type="RefSeq" id="WP_344805768.1">
    <property type="nucleotide sequence ID" value="NZ_BAABBO010000009.1"/>
</dbReference>
<organism evidence="1 2">
    <name type="scientific">Allohahella marinimesophila</name>
    <dbReference type="NCBI Taxonomy" id="1054972"/>
    <lineage>
        <taxon>Bacteria</taxon>
        <taxon>Pseudomonadati</taxon>
        <taxon>Pseudomonadota</taxon>
        <taxon>Gammaproteobacteria</taxon>
        <taxon>Oceanospirillales</taxon>
        <taxon>Hahellaceae</taxon>
        <taxon>Allohahella</taxon>
    </lineage>
</organism>
<reference evidence="2" key="1">
    <citation type="journal article" date="2019" name="Int. J. Syst. Evol. Microbiol.">
        <title>The Global Catalogue of Microorganisms (GCM) 10K type strain sequencing project: providing services to taxonomists for standard genome sequencing and annotation.</title>
        <authorList>
            <consortium name="The Broad Institute Genomics Platform"/>
            <consortium name="The Broad Institute Genome Sequencing Center for Infectious Disease"/>
            <person name="Wu L."/>
            <person name="Ma J."/>
        </authorList>
    </citation>
    <scope>NUCLEOTIDE SEQUENCE [LARGE SCALE GENOMIC DNA]</scope>
    <source>
        <strain evidence="2">JCM 17555</strain>
    </source>
</reference>
<comment type="caution">
    <text evidence="1">The sequence shown here is derived from an EMBL/GenBank/DDBJ whole genome shotgun (WGS) entry which is preliminary data.</text>
</comment>
<protein>
    <recommendedName>
        <fullName evidence="3">Secreted protein with PEP-CTERM sorting signal</fullName>
    </recommendedName>
</protein>
<dbReference type="EMBL" id="BAABBO010000009">
    <property type="protein sequence ID" value="GAA3961602.1"/>
    <property type="molecule type" value="Genomic_DNA"/>
</dbReference>
<proteinExistence type="predicted"/>